<keyword evidence="2" id="KW-1185">Reference proteome</keyword>
<dbReference type="EMBL" id="RDQH01000339">
    <property type="protein sequence ID" value="RXH80103.1"/>
    <property type="molecule type" value="Genomic_DNA"/>
</dbReference>
<comment type="caution">
    <text evidence="1">The sequence shown here is derived from an EMBL/GenBank/DDBJ whole genome shotgun (WGS) entry which is preliminary data.</text>
</comment>
<accession>A0A498IFT1</accession>
<gene>
    <name evidence="1" type="ORF">DVH24_041250</name>
</gene>
<dbReference type="AlphaFoldDB" id="A0A498IFT1"/>
<proteinExistence type="predicted"/>
<name>A0A498IFT1_MALDO</name>
<protein>
    <submittedName>
        <fullName evidence="1">Uncharacterized protein</fullName>
    </submittedName>
</protein>
<sequence>CLEEVACSVVSSQEQFANILTKDLSAHTFELIATISCLALPTMSLRGDDRDNVELIGITYILVAEGRALLDGLEAALAPDFLCLENISFHHIYRETNLVADALASVTQSSSDNLST</sequence>
<dbReference type="Proteomes" id="UP000290289">
    <property type="component" value="Chromosome 13"/>
</dbReference>
<evidence type="ECO:0000313" key="1">
    <source>
        <dbReference type="EMBL" id="RXH80103.1"/>
    </source>
</evidence>
<feature type="non-terminal residue" evidence="1">
    <location>
        <position position="1"/>
    </location>
</feature>
<organism evidence="1 2">
    <name type="scientific">Malus domestica</name>
    <name type="common">Apple</name>
    <name type="synonym">Pyrus malus</name>
    <dbReference type="NCBI Taxonomy" id="3750"/>
    <lineage>
        <taxon>Eukaryota</taxon>
        <taxon>Viridiplantae</taxon>
        <taxon>Streptophyta</taxon>
        <taxon>Embryophyta</taxon>
        <taxon>Tracheophyta</taxon>
        <taxon>Spermatophyta</taxon>
        <taxon>Magnoliopsida</taxon>
        <taxon>eudicotyledons</taxon>
        <taxon>Gunneridae</taxon>
        <taxon>Pentapetalae</taxon>
        <taxon>rosids</taxon>
        <taxon>fabids</taxon>
        <taxon>Rosales</taxon>
        <taxon>Rosaceae</taxon>
        <taxon>Amygdaloideae</taxon>
        <taxon>Maleae</taxon>
        <taxon>Malus</taxon>
    </lineage>
</organism>
<reference evidence="1 2" key="1">
    <citation type="submission" date="2018-10" db="EMBL/GenBank/DDBJ databases">
        <title>A high-quality apple genome assembly.</title>
        <authorList>
            <person name="Hu J."/>
        </authorList>
    </citation>
    <scope>NUCLEOTIDE SEQUENCE [LARGE SCALE GENOMIC DNA]</scope>
    <source>
        <strain evidence="2">cv. HFTH1</strain>
        <tissue evidence="1">Young leaf</tissue>
    </source>
</reference>
<evidence type="ECO:0000313" key="2">
    <source>
        <dbReference type="Proteomes" id="UP000290289"/>
    </source>
</evidence>